<accession>A0A2T2PCX5</accession>
<feature type="compositionally biased region" description="Polar residues" evidence="1">
    <location>
        <begin position="120"/>
        <end position="130"/>
    </location>
</feature>
<dbReference type="EMBL" id="KZ678128">
    <property type="protein sequence ID" value="PSN75484.1"/>
    <property type="molecule type" value="Genomic_DNA"/>
</dbReference>
<feature type="region of interest" description="Disordered" evidence="1">
    <location>
        <begin position="112"/>
        <end position="132"/>
    </location>
</feature>
<evidence type="ECO:0000313" key="3">
    <source>
        <dbReference type="Proteomes" id="UP000240883"/>
    </source>
</evidence>
<keyword evidence="3" id="KW-1185">Reference proteome</keyword>
<evidence type="ECO:0000313" key="2">
    <source>
        <dbReference type="EMBL" id="PSN75484.1"/>
    </source>
</evidence>
<organism evidence="2 3">
    <name type="scientific">Corynespora cassiicola Philippines</name>
    <dbReference type="NCBI Taxonomy" id="1448308"/>
    <lineage>
        <taxon>Eukaryota</taxon>
        <taxon>Fungi</taxon>
        <taxon>Dikarya</taxon>
        <taxon>Ascomycota</taxon>
        <taxon>Pezizomycotina</taxon>
        <taxon>Dothideomycetes</taxon>
        <taxon>Pleosporomycetidae</taxon>
        <taxon>Pleosporales</taxon>
        <taxon>Corynesporascaceae</taxon>
        <taxon>Corynespora</taxon>
    </lineage>
</organism>
<feature type="region of interest" description="Disordered" evidence="1">
    <location>
        <begin position="141"/>
        <end position="160"/>
    </location>
</feature>
<feature type="compositionally biased region" description="Basic residues" evidence="1">
    <location>
        <begin position="31"/>
        <end position="48"/>
    </location>
</feature>
<feature type="region of interest" description="Disordered" evidence="1">
    <location>
        <begin position="1"/>
        <end position="48"/>
    </location>
</feature>
<name>A0A2T2PCX5_CORCC</name>
<sequence length="287" mass="31906">MVRGDMNAGAWKSGRKDATRRAAGTVEEAQRRRRCRRRRRRRRRRRHCNAGYRTRTKEAPEQCRYDVPPGETVDALPNKKIQYPPNPTAHSRHQVDGRHARYVAPLYSTTQRAARGLSPSRASTQLTPSSHKAIHACRTRTMPSGGKRYPGSPRRQVPLSSTASLSPIHTLRAAGLSSSWRTIARPHPACPSSTRHRAIDAMAMAIGIRGQNPSLLAHRSMASSMALRCSGYVRHMDRPHRLSTVGAPAPITIHLATPFLLHPRRATRAKPAMSPSRAPFLSVGMRA</sequence>
<proteinExistence type="predicted"/>
<evidence type="ECO:0000256" key="1">
    <source>
        <dbReference type="SAM" id="MobiDB-lite"/>
    </source>
</evidence>
<protein>
    <submittedName>
        <fullName evidence="2">Uncharacterized protein</fullName>
    </submittedName>
</protein>
<reference evidence="2 3" key="1">
    <citation type="journal article" date="2018" name="Front. Microbiol.">
        <title>Genome-Wide Analysis of Corynespora cassiicola Leaf Fall Disease Putative Effectors.</title>
        <authorList>
            <person name="Lopez D."/>
            <person name="Ribeiro S."/>
            <person name="Label P."/>
            <person name="Fumanal B."/>
            <person name="Venisse J.S."/>
            <person name="Kohler A."/>
            <person name="de Oliveira R.R."/>
            <person name="Labutti K."/>
            <person name="Lipzen A."/>
            <person name="Lail K."/>
            <person name="Bauer D."/>
            <person name="Ohm R.A."/>
            <person name="Barry K.W."/>
            <person name="Spatafora J."/>
            <person name="Grigoriev I.V."/>
            <person name="Martin F.M."/>
            <person name="Pujade-Renaud V."/>
        </authorList>
    </citation>
    <scope>NUCLEOTIDE SEQUENCE [LARGE SCALE GENOMIC DNA]</scope>
    <source>
        <strain evidence="2 3">Philippines</strain>
    </source>
</reference>
<dbReference type="Proteomes" id="UP000240883">
    <property type="component" value="Unassembled WGS sequence"/>
</dbReference>
<dbReference type="AlphaFoldDB" id="A0A2T2PCX5"/>
<gene>
    <name evidence="2" type="ORF">BS50DRAFT_41156</name>
</gene>